<accession>A0A090M3N6</accession>
<dbReference type="InParanoid" id="A0A090M3N6"/>
<reference evidence="2" key="1">
    <citation type="journal article" date="2006" name="Proc. Natl. Acad. Sci. U.S.A.">
        <title>Genome analysis of the smallest free-living eukaryote Ostreococcus tauri unveils many unique features.</title>
        <authorList>
            <person name="Derelle E."/>
            <person name="Ferraz C."/>
            <person name="Rombauts S."/>
            <person name="Rouze P."/>
            <person name="Worden A.Z."/>
            <person name="Robbens S."/>
            <person name="Partensky F."/>
            <person name="Degroeve S."/>
            <person name="Echeynie S."/>
            <person name="Cooke R."/>
            <person name="Saeys Y."/>
            <person name="Wuyts J."/>
            <person name="Jabbari K."/>
            <person name="Bowler C."/>
            <person name="Panaud O."/>
            <person name="Piegu B."/>
            <person name="Ball S.G."/>
            <person name="Ral J.-P."/>
            <person name="Bouget F.-Y."/>
            <person name="Piganeau G."/>
            <person name="De Baets B."/>
            <person name="Picard A."/>
            <person name="Delseny M."/>
            <person name="Demaille J."/>
            <person name="Van de Peer Y."/>
            <person name="Moreau H."/>
        </authorList>
    </citation>
    <scope>NUCLEOTIDE SEQUENCE [LARGE SCALE GENOMIC DNA]</scope>
    <source>
        <strain evidence="2">OTTH 0595 / CCAP 157/2 / RCC745</strain>
    </source>
</reference>
<dbReference type="RefSeq" id="XP_022838607.1">
    <property type="nucleotide sequence ID" value="XM_022984886.1"/>
</dbReference>
<protein>
    <submittedName>
        <fullName evidence="1">Unnamed product</fullName>
    </submittedName>
</protein>
<organism evidence="1 2">
    <name type="scientific">Ostreococcus tauri</name>
    <name type="common">Marine green alga</name>
    <dbReference type="NCBI Taxonomy" id="70448"/>
    <lineage>
        <taxon>Eukaryota</taxon>
        <taxon>Viridiplantae</taxon>
        <taxon>Chlorophyta</taxon>
        <taxon>Mamiellophyceae</taxon>
        <taxon>Mamiellales</taxon>
        <taxon>Bathycoccaceae</taxon>
        <taxon>Ostreococcus</taxon>
    </lineage>
</organism>
<dbReference type="AlphaFoldDB" id="A0A090M3N6"/>
<dbReference type="KEGG" id="ota:OT_ostta03g04880"/>
<reference evidence="1 2" key="2">
    <citation type="journal article" date="2014" name="BMC Genomics">
        <title>An improved genome of the model marine alga Ostreococcus tauri unfolds by assessing Illumina de novo assemblies.</title>
        <authorList>
            <person name="Blanc-Mathieu R."/>
            <person name="Verhelst B."/>
            <person name="Derelle E."/>
            <person name="Rombauts S."/>
            <person name="Bouget F.Y."/>
            <person name="Carre I."/>
            <person name="Chateau A."/>
            <person name="Eyre-Walker A."/>
            <person name="Grimsley N."/>
            <person name="Moreau H."/>
            <person name="Piegu B."/>
            <person name="Rivals E."/>
            <person name="Schackwitz W."/>
            <person name="Van de Peer Y."/>
            <person name="Piganeau G."/>
        </authorList>
    </citation>
    <scope>NUCLEOTIDE SEQUENCE [LARGE SCALE GENOMIC DNA]</scope>
    <source>
        <strain evidence="2">OTTH 0595 / CCAP 157/2 / RCC745</strain>
    </source>
</reference>
<proteinExistence type="predicted"/>
<name>A0A090M3N6_OSTTA</name>
<gene>
    <name evidence="1" type="ORF">OT_ostta03g04880</name>
</gene>
<evidence type="ECO:0000313" key="2">
    <source>
        <dbReference type="Proteomes" id="UP000009170"/>
    </source>
</evidence>
<sequence length="175" mass="19448">MGETVERVDRARAHVVRVDVDRERKRAIVEITSFEAWRAFRRACGVAFVGSAMITRGSGLGTKTFWSWVVLCALWVRMTLRGAMKAVATFERAIGAQSETRDVLGRVLGSRKFAPAERAEAFAVIERVSTTDVWYQMTCAGRDGVGGMSFFDGFRCSGETIAIALEAARRVMEDR</sequence>
<evidence type="ECO:0000313" key="1">
    <source>
        <dbReference type="EMBL" id="CEF97297.1"/>
    </source>
</evidence>
<keyword evidence="2" id="KW-1185">Reference proteome</keyword>
<dbReference type="EMBL" id="CAID01000003">
    <property type="protein sequence ID" value="CEF97297.1"/>
    <property type="molecule type" value="Genomic_DNA"/>
</dbReference>
<dbReference type="Proteomes" id="UP000009170">
    <property type="component" value="Unassembled WGS sequence"/>
</dbReference>
<dbReference type="GeneID" id="34945717"/>
<comment type="caution">
    <text evidence="1">The sequence shown here is derived from an EMBL/GenBank/DDBJ whole genome shotgun (WGS) entry which is preliminary data.</text>
</comment>